<keyword evidence="5" id="KW-1185">Reference proteome</keyword>
<dbReference type="AlphaFoldDB" id="A0A9R1VVH4"/>
<dbReference type="InterPro" id="IPR001680">
    <property type="entry name" value="WD40_rpt"/>
</dbReference>
<dbReference type="SUPFAM" id="SSF50978">
    <property type="entry name" value="WD40 repeat-like"/>
    <property type="match status" value="1"/>
</dbReference>
<proteinExistence type="predicted"/>
<feature type="repeat" description="WD" evidence="3">
    <location>
        <begin position="65"/>
        <end position="91"/>
    </location>
</feature>
<reference evidence="4 5" key="1">
    <citation type="journal article" date="2017" name="Nat. Commun.">
        <title>Genome assembly with in vitro proximity ligation data and whole-genome triplication in lettuce.</title>
        <authorList>
            <person name="Reyes-Chin-Wo S."/>
            <person name="Wang Z."/>
            <person name="Yang X."/>
            <person name="Kozik A."/>
            <person name="Arikit S."/>
            <person name="Song C."/>
            <person name="Xia L."/>
            <person name="Froenicke L."/>
            <person name="Lavelle D.O."/>
            <person name="Truco M.J."/>
            <person name="Xia R."/>
            <person name="Zhu S."/>
            <person name="Xu C."/>
            <person name="Xu H."/>
            <person name="Xu X."/>
            <person name="Cox K."/>
            <person name="Korf I."/>
            <person name="Meyers B.C."/>
            <person name="Michelmore R.W."/>
        </authorList>
    </citation>
    <scope>NUCLEOTIDE SEQUENCE [LARGE SCALE GENOMIC DNA]</scope>
    <source>
        <strain evidence="5">cv. Salinas</strain>
        <tissue evidence="4">Seedlings</tissue>
    </source>
</reference>
<dbReference type="Pfam" id="PF00400">
    <property type="entry name" value="WD40"/>
    <property type="match status" value="3"/>
</dbReference>
<dbReference type="Proteomes" id="UP000235145">
    <property type="component" value="Unassembled WGS sequence"/>
</dbReference>
<sequence length="126" mass="14229">MKTLINDENPPVSFVKFSPNGNFFLVGTLDSTLRLWNLSTGKFLKTNNIHTNSKYSMSSAFSITNGKYIVSVSEDNCVYLWELQTRKIVQKLEGHTDAVIIVAYHLIENMIASGALENDKTVKIWI</sequence>
<protein>
    <recommendedName>
        <fullName evidence="6">Anaphase-promoting complex subunit 4 WD40 domain-containing protein</fullName>
    </recommendedName>
</protein>
<feature type="repeat" description="WD" evidence="3">
    <location>
        <begin position="5"/>
        <end position="46"/>
    </location>
</feature>
<evidence type="ECO:0000256" key="2">
    <source>
        <dbReference type="ARBA" id="ARBA00022737"/>
    </source>
</evidence>
<dbReference type="PANTHER" id="PTHR22838">
    <property type="entry name" value="WD REPEAT PROTEIN 26-RELATED"/>
    <property type="match status" value="1"/>
</dbReference>
<dbReference type="PROSITE" id="PS50082">
    <property type="entry name" value="WD_REPEATS_2"/>
    <property type="match status" value="2"/>
</dbReference>
<comment type="caution">
    <text evidence="4">The sequence shown here is derived from an EMBL/GenBank/DDBJ whole genome shotgun (WGS) entry which is preliminary data.</text>
</comment>
<dbReference type="SMART" id="SM00320">
    <property type="entry name" value="WD40"/>
    <property type="match status" value="3"/>
</dbReference>
<dbReference type="Gene3D" id="2.130.10.10">
    <property type="entry name" value="YVTN repeat-like/Quinoprotein amine dehydrogenase"/>
    <property type="match status" value="1"/>
</dbReference>
<evidence type="ECO:0000256" key="3">
    <source>
        <dbReference type="PROSITE-ProRule" id="PRU00221"/>
    </source>
</evidence>
<keyword evidence="1 3" id="KW-0853">WD repeat</keyword>
<name>A0A9R1VVH4_LACSA</name>
<dbReference type="InterPro" id="IPR036322">
    <property type="entry name" value="WD40_repeat_dom_sf"/>
</dbReference>
<evidence type="ECO:0000313" key="5">
    <source>
        <dbReference type="Proteomes" id="UP000235145"/>
    </source>
</evidence>
<dbReference type="InterPro" id="IPR051350">
    <property type="entry name" value="WD_repeat-ST_regulator"/>
</dbReference>
<dbReference type="InterPro" id="IPR015943">
    <property type="entry name" value="WD40/YVTN_repeat-like_dom_sf"/>
</dbReference>
<evidence type="ECO:0000313" key="4">
    <source>
        <dbReference type="EMBL" id="KAJ0212698.1"/>
    </source>
</evidence>
<dbReference type="EMBL" id="NBSK02000004">
    <property type="protein sequence ID" value="KAJ0212698.1"/>
    <property type="molecule type" value="Genomic_DNA"/>
</dbReference>
<organism evidence="4 5">
    <name type="scientific">Lactuca sativa</name>
    <name type="common">Garden lettuce</name>
    <dbReference type="NCBI Taxonomy" id="4236"/>
    <lineage>
        <taxon>Eukaryota</taxon>
        <taxon>Viridiplantae</taxon>
        <taxon>Streptophyta</taxon>
        <taxon>Embryophyta</taxon>
        <taxon>Tracheophyta</taxon>
        <taxon>Spermatophyta</taxon>
        <taxon>Magnoliopsida</taxon>
        <taxon>eudicotyledons</taxon>
        <taxon>Gunneridae</taxon>
        <taxon>Pentapetalae</taxon>
        <taxon>asterids</taxon>
        <taxon>campanulids</taxon>
        <taxon>Asterales</taxon>
        <taxon>Asteraceae</taxon>
        <taxon>Cichorioideae</taxon>
        <taxon>Cichorieae</taxon>
        <taxon>Lactucinae</taxon>
        <taxon>Lactuca</taxon>
    </lineage>
</organism>
<accession>A0A9R1VVH4</accession>
<dbReference type="PANTHER" id="PTHR22838:SF0">
    <property type="entry name" value="WD REPEAT-CONTAINING PROTEIN 26"/>
    <property type="match status" value="1"/>
</dbReference>
<dbReference type="PROSITE" id="PS50294">
    <property type="entry name" value="WD_REPEATS_REGION"/>
    <property type="match status" value="1"/>
</dbReference>
<gene>
    <name evidence="4" type="ORF">LSAT_V11C400167830</name>
</gene>
<evidence type="ECO:0000256" key="1">
    <source>
        <dbReference type="ARBA" id="ARBA00022574"/>
    </source>
</evidence>
<evidence type="ECO:0008006" key="6">
    <source>
        <dbReference type="Google" id="ProtNLM"/>
    </source>
</evidence>
<keyword evidence="2" id="KW-0677">Repeat</keyword>